<accession>A0AC34FXL9</accession>
<dbReference type="WBParaSite" id="ES5_v2.g21748.t1">
    <property type="protein sequence ID" value="ES5_v2.g21748.t1"/>
    <property type="gene ID" value="ES5_v2.g21748"/>
</dbReference>
<proteinExistence type="predicted"/>
<evidence type="ECO:0000313" key="1">
    <source>
        <dbReference type="Proteomes" id="UP000887579"/>
    </source>
</evidence>
<sequence length="84" mass="9300">MTDPVVIADILNRCFNIEVNYKGGIFEADCEYATLETLLSDSTIKMDLYCFGITIIVKSDSKGFSISSNGEFVGDLYLANELDK</sequence>
<dbReference type="Proteomes" id="UP000887579">
    <property type="component" value="Unplaced"/>
</dbReference>
<protein>
    <submittedName>
        <fullName evidence="2">Uncharacterized protein</fullName>
    </submittedName>
</protein>
<evidence type="ECO:0000313" key="2">
    <source>
        <dbReference type="WBParaSite" id="ES5_v2.g21748.t1"/>
    </source>
</evidence>
<reference evidence="2" key="1">
    <citation type="submission" date="2022-11" db="UniProtKB">
        <authorList>
            <consortium name="WormBaseParasite"/>
        </authorList>
    </citation>
    <scope>IDENTIFICATION</scope>
</reference>
<organism evidence="1 2">
    <name type="scientific">Panagrolaimus sp. ES5</name>
    <dbReference type="NCBI Taxonomy" id="591445"/>
    <lineage>
        <taxon>Eukaryota</taxon>
        <taxon>Metazoa</taxon>
        <taxon>Ecdysozoa</taxon>
        <taxon>Nematoda</taxon>
        <taxon>Chromadorea</taxon>
        <taxon>Rhabditida</taxon>
        <taxon>Tylenchina</taxon>
        <taxon>Panagrolaimomorpha</taxon>
        <taxon>Panagrolaimoidea</taxon>
        <taxon>Panagrolaimidae</taxon>
        <taxon>Panagrolaimus</taxon>
    </lineage>
</organism>
<name>A0AC34FXL9_9BILA</name>